<comment type="catalytic activity">
    <reaction evidence="7">
        <text>L-threonyl-[protein] + ATP = O-phospho-L-threonyl-[protein] + ADP + H(+)</text>
        <dbReference type="Rhea" id="RHEA:46608"/>
        <dbReference type="Rhea" id="RHEA-COMP:11060"/>
        <dbReference type="Rhea" id="RHEA-COMP:11605"/>
        <dbReference type="ChEBI" id="CHEBI:15378"/>
        <dbReference type="ChEBI" id="CHEBI:30013"/>
        <dbReference type="ChEBI" id="CHEBI:30616"/>
        <dbReference type="ChEBI" id="CHEBI:61977"/>
        <dbReference type="ChEBI" id="CHEBI:456216"/>
        <dbReference type="EC" id="2.7.11.1"/>
    </reaction>
</comment>
<dbReference type="PANTHER" id="PTHR24419:SF18">
    <property type="entry name" value="SERINE_THREONINE-PROTEIN KINASE HASPIN"/>
    <property type="match status" value="1"/>
</dbReference>
<keyword evidence="5" id="KW-0418">Kinase</keyword>
<dbReference type="PROSITE" id="PS50011">
    <property type="entry name" value="PROTEIN_KINASE_DOM"/>
    <property type="match status" value="1"/>
</dbReference>
<evidence type="ECO:0000256" key="8">
    <source>
        <dbReference type="ARBA" id="ARBA00048679"/>
    </source>
</evidence>
<dbReference type="Gene3D" id="3.30.200.20">
    <property type="entry name" value="Phosphorylase Kinase, domain 1"/>
    <property type="match status" value="1"/>
</dbReference>
<dbReference type="GO" id="GO:0005737">
    <property type="term" value="C:cytoplasm"/>
    <property type="evidence" value="ECO:0007669"/>
    <property type="project" value="TreeGrafter"/>
</dbReference>
<evidence type="ECO:0000256" key="9">
    <source>
        <dbReference type="SAM" id="MobiDB-lite"/>
    </source>
</evidence>
<dbReference type="GO" id="GO:0000278">
    <property type="term" value="P:mitotic cell cycle"/>
    <property type="evidence" value="ECO:0007669"/>
    <property type="project" value="TreeGrafter"/>
</dbReference>
<comment type="catalytic activity">
    <reaction evidence="8">
        <text>L-seryl-[protein] + ATP = O-phospho-L-seryl-[protein] + ADP + H(+)</text>
        <dbReference type="Rhea" id="RHEA:17989"/>
        <dbReference type="Rhea" id="RHEA-COMP:9863"/>
        <dbReference type="Rhea" id="RHEA-COMP:11604"/>
        <dbReference type="ChEBI" id="CHEBI:15378"/>
        <dbReference type="ChEBI" id="CHEBI:29999"/>
        <dbReference type="ChEBI" id="CHEBI:30616"/>
        <dbReference type="ChEBI" id="CHEBI:83421"/>
        <dbReference type="ChEBI" id="CHEBI:456216"/>
        <dbReference type="EC" id="2.7.11.1"/>
    </reaction>
</comment>
<dbReference type="GO" id="GO:0035556">
    <property type="term" value="P:intracellular signal transduction"/>
    <property type="evidence" value="ECO:0007669"/>
    <property type="project" value="TreeGrafter"/>
</dbReference>
<dbReference type="Pfam" id="PF12330">
    <property type="entry name" value="Haspin_kinase"/>
    <property type="match status" value="1"/>
</dbReference>
<sequence>MCGSVEMKKDRYPPRLRVVGGRAQLETPISGLNPLYYGLASSMGQSKCGPDVGNIGSPEKEMSNGLDIMEIASPDTGRSSCDQIAMVDEGRRPSSVAKAKRNDSNPWRRLNRGPSKRTSWNRSLSIRGRESIIFVGGLNLRTKPKQRGGRKKLKQKKAPEQLYDFSKEKAYFEEVDAFELLEESPSPNRFIWKMGTDYECIEHDLSAILGRWRRSKLFLGRCMAWPLSKIMETIPAPSGYTTSVGSFNHGVAYSLSQIRETSSFELSESKSNSATQKSTREPHSEVASNFSCDLSGVSSRSVNKSLIGDLSAESVLSSFSALTIKQEATTTDKCEGEIALSENKAYKVVDVGGMKNLVTLPRESCDGESLAAFEQLLMVCKQSSPIKLSEVFLNYCDASSIIKLGEGTYGEAFRAGETVCKIVPIDGDLVVNGEVQKKSEEVLEEVLLSLTLNSLREQHKNSDKLNSCGSFIETKDFRVCQGLYDTNLIRAWEDWDAKNNSENDHPCAFPEDQVTTALAVAEVACEFEHRDLHWGNILLRRGGATIVDFTLEGKKKSVSTFGLTVSIIDFTLSRINTGEAVLFLNLSSDPELFKGPKWNIQSETYRRMKEVTGECWEESFPKTNVLWLIYLVDILDKKKIYERTIKDERNLRSFKRRLHNFESAKDTLSDPFLSELFND</sequence>
<feature type="region of interest" description="Disordered" evidence="9">
    <location>
        <begin position="266"/>
        <end position="286"/>
    </location>
</feature>
<reference evidence="11 12" key="2">
    <citation type="journal article" date="2017" name="Nature">
        <title>The Apostasia genome and the evolution of orchids.</title>
        <authorList>
            <person name="Zhang G.Q."/>
            <person name="Liu K.W."/>
            <person name="Li Z."/>
            <person name="Lohaus R."/>
            <person name="Hsiao Y.Y."/>
            <person name="Niu S.C."/>
            <person name="Wang J.Y."/>
            <person name="Lin Y.C."/>
            <person name="Xu Q."/>
            <person name="Chen L.J."/>
            <person name="Yoshida K."/>
            <person name="Fujiwara S."/>
            <person name="Wang Z.W."/>
            <person name="Zhang Y.Q."/>
            <person name="Mitsuda N."/>
            <person name="Wang M."/>
            <person name="Liu G.H."/>
            <person name="Pecoraro L."/>
            <person name="Huang H.X."/>
            <person name="Xiao X.J."/>
            <person name="Lin M."/>
            <person name="Wu X.Y."/>
            <person name="Wu W.L."/>
            <person name="Chen Y.Y."/>
            <person name="Chang S.B."/>
            <person name="Sakamoto S."/>
            <person name="Ohme-Takagi M."/>
            <person name="Yagi M."/>
            <person name="Zeng S.J."/>
            <person name="Shen C.Y."/>
            <person name="Yeh C.M."/>
            <person name="Luo Y.B."/>
            <person name="Tsai W.C."/>
            <person name="Van de Peer Y."/>
            <person name="Liu Z.J."/>
        </authorList>
    </citation>
    <scope>NUCLEOTIDE SEQUENCE [LARGE SCALE GENOMIC DNA]</scope>
    <source>
        <tissue evidence="11">The whole plant</tissue>
    </source>
</reference>
<keyword evidence="6" id="KW-0067">ATP-binding</keyword>
<evidence type="ECO:0000256" key="1">
    <source>
        <dbReference type="ARBA" id="ARBA00012513"/>
    </source>
</evidence>
<dbReference type="FunFam" id="3.30.200.20:FF:000605">
    <property type="entry name" value="Serine/threonine-protein kinase haspin-like protein"/>
    <property type="match status" value="1"/>
</dbReference>
<dbReference type="InterPro" id="IPR000719">
    <property type="entry name" value="Prot_kinase_dom"/>
</dbReference>
<proteinExistence type="predicted"/>
<dbReference type="STRING" id="906689.A0A2I0W8K9"/>
<dbReference type="EMBL" id="KZ502845">
    <property type="protein sequence ID" value="PKU71995.1"/>
    <property type="molecule type" value="Genomic_DNA"/>
</dbReference>
<keyword evidence="3" id="KW-0808">Transferase</keyword>
<feature type="domain" description="Protein kinase" evidence="10">
    <location>
        <begin position="398"/>
        <end position="679"/>
    </location>
</feature>
<evidence type="ECO:0000256" key="4">
    <source>
        <dbReference type="ARBA" id="ARBA00022741"/>
    </source>
</evidence>
<evidence type="ECO:0000259" key="10">
    <source>
        <dbReference type="PROSITE" id="PS50011"/>
    </source>
</evidence>
<protein>
    <recommendedName>
        <fullName evidence="1">non-specific serine/threonine protein kinase</fullName>
        <ecNumber evidence="1">2.7.11.1</ecNumber>
    </recommendedName>
</protein>
<feature type="region of interest" description="Disordered" evidence="9">
    <location>
        <begin position="90"/>
        <end position="121"/>
    </location>
</feature>
<name>A0A2I0W8K9_9ASPA</name>
<dbReference type="PANTHER" id="PTHR24419">
    <property type="entry name" value="INTERLEUKIN-1 RECEPTOR-ASSOCIATED KINASE"/>
    <property type="match status" value="1"/>
</dbReference>
<dbReference type="SMART" id="SM01331">
    <property type="entry name" value="DUF3635"/>
    <property type="match status" value="1"/>
</dbReference>
<evidence type="ECO:0000256" key="6">
    <source>
        <dbReference type="ARBA" id="ARBA00022840"/>
    </source>
</evidence>
<dbReference type="Gene3D" id="1.10.510.10">
    <property type="entry name" value="Transferase(Phosphotransferase) domain 1"/>
    <property type="match status" value="1"/>
</dbReference>
<dbReference type="GO" id="GO:0072354">
    <property type="term" value="F:histone H3T3 kinase activity"/>
    <property type="evidence" value="ECO:0007669"/>
    <property type="project" value="TreeGrafter"/>
</dbReference>
<evidence type="ECO:0000256" key="5">
    <source>
        <dbReference type="ARBA" id="ARBA00022777"/>
    </source>
</evidence>
<reference evidence="11 12" key="1">
    <citation type="journal article" date="2016" name="Sci. Rep.">
        <title>The Dendrobium catenatum Lindl. genome sequence provides insights into polysaccharide synthase, floral development and adaptive evolution.</title>
        <authorList>
            <person name="Zhang G.Q."/>
            <person name="Xu Q."/>
            <person name="Bian C."/>
            <person name="Tsai W.C."/>
            <person name="Yeh C.M."/>
            <person name="Liu K.W."/>
            <person name="Yoshida K."/>
            <person name="Zhang L.S."/>
            <person name="Chang S.B."/>
            <person name="Chen F."/>
            <person name="Shi Y."/>
            <person name="Su Y.Y."/>
            <person name="Zhang Y.Q."/>
            <person name="Chen L.J."/>
            <person name="Yin Y."/>
            <person name="Lin M."/>
            <person name="Huang H."/>
            <person name="Deng H."/>
            <person name="Wang Z.W."/>
            <person name="Zhu S.L."/>
            <person name="Zhao X."/>
            <person name="Deng C."/>
            <person name="Niu S.C."/>
            <person name="Huang J."/>
            <person name="Wang M."/>
            <person name="Liu G.H."/>
            <person name="Yang H.J."/>
            <person name="Xiao X.J."/>
            <person name="Hsiao Y.Y."/>
            <person name="Wu W.L."/>
            <person name="Chen Y.Y."/>
            <person name="Mitsuda N."/>
            <person name="Ohme-Takagi M."/>
            <person name="Luo Y.B."/>
            <person name="Van de Peer Y."/>
            <person name="Liu Z.J."/>
        </authorList>
    </citation>
    <scope>NUCLEOTIDE SEQUENCE [LARGE SCALE GENOMIC DNA]</scope>
    <source>
        <tissue evidence="11">The whole plant</tissue>
    </source>
</reference>
<evidence type="ECO:0000313" key="11">
    <source>
        <dbReference type="EMBL" id="PKU71995.1"/>
    </source>
</evidence>
<evidence type="ECO:0000256" key="2">
    <source>
        <dbReference type="ARBA" id="ARBA00022527"/>
    </source>
</evidence>
<keyword evidence="4" id="KW-0547">Nucleotide-binding</keyword>
<dbReference type="EC" id="2.7.11.1" evidence="1"/>
<dbReference type="InterPro" id="IPR024604">
    <property type="entry name" value="GSG2_C"/>
</dbReference>
<keyword evidence="12" id="KW-1185">Reference proteome</keyword>
<dbReference type="GO" id="GO:0005634">
    <property type="term" value="C:nucleus"/>
    <property type="evidence" value="ECO:0007669"/>
    <property type="project" value="TreeGrafter"/>
</dbReference>
<dbReference type="GO" id="GO:0005524">
    <property type="term" value="F:ATP binding"/>
    <property type="evidence" value="ECO:0007669"/>
    <property type="project" value="UniProtKB-KW"/>
</dbReference>
<evidence type="ECO:0000256" key="3">
    <source>
        <dbReference type="ARBA" id="ARBA00022679"/>
    </source>
</evidence>
<keyword evidence="2" id="KW-0723">Serine/threonine-protein kinase</keyword>
<gene>
    <name evidence="11" type="ORF">MA16_Dca007359</name>
</gene>
<dbReference type="InterPro" id="IPR011009">
    <property type="entry name" value="Kinase-like_dom_sf"/>
</dbReference>
<dbReference type="AlphaFoldDB" id="A0A2I0W8K9"/>
<accession>A0A2I0W8K9</accession>
<organism evidence="11 12">
    <name type="scientific">Dendrobium catenatum</name>
    <dbReference type="NCBI Taxonomy" id="906689"/>
    <lineage>
        <taxon>Eukaryota</taxon>
        <taxon>Viridiplantae</taxon>
        <taxon>Streptophyta</taxon>
        <taxon>Embryophyta</taxon>
        <taxon>Tracheophyta</taxon>
        <taxon>Spermatophyta</taxon>
        <taxon>Magnoliopsida</taxon>
        <taxon>Liliopsida</taxon>
        <taxon>Asparagales</taxon>
        <taxon>Orchidaceae</taxon>
        <taxon>Epidendroideae</taxon>
        <taxon>Malaxideae</taxon>
        <taxon>Dendrobiinae</taxon>
        <taxon>Dendrobium</taxon>
    </lineage>
</organism>
<evidence type="ECO:0000313" key="12">
    <source>
        <dbReference type="Proteomes" id="UP000233837"/>
    </source>
</evidence>
<evidence type="ECO:0000256" key="7">
    <source>
        <dbReference type="ARBA" id="ARBA00047899"/>
    </source>
</evidence>
<dbReference type="SUPFAM" id="SSF56112">
    <property type="entry name" value="Protein kinase-like (PK-like)"/>
    <property type="match status" value="1"/>
</dbReference>
<dbReference type="Proteomes" id="UP000233837">
    <property type="component" value="Unassembled WGS sequence"/>
</dbReference>